<dbReference type="GO" id="GO:0005096">
    <property type="term" value="F:GTPase activator activity"/>
    <property type="evidence" value="ECO:0000318"/>
    <property type="project" value="GO_Central"/>
</dbReference>
<dbReference type="InParanoid" id="A2E8M2"/>
<accession>A2E8M2</accession>
<dbReference type="Pfam" id="PF02145">
    <property type="entry name" value="Rap_GAP"/>
    <property type="match status" value="1"/>
</dbReference>
<gene>
    <name evidence="3" type="ORF">TVAG_446630</name>
</gene>
<dbReference type="PANTHER" id="PTHR10063">
    <property type="entry name" value="TUBERIN"/>
    <property type="match status" value="1"/>
</dbReference>
<protein>
    <submittedName>
        <fullName evidence="3">Rap/ran-GAP family protein</fullName>
    </submittedName>
</protein>
<dbReference type="Gene3D" id="3.40.50.11210">
    <property type="entry name" value="Rap/Ran-GAP"/>
    <property type="match status" value="1"/>
</dbReference>
<dbReference type="VEuPathDB" id="TrichDB:TVAG_446630"/>
<feature type="domain" description="Rap-GAP" evidence="2">
    <location>
        <begin position="924"/>
        <end position="1136"/>
    </location>
</feature>
<keyword evidence="1" id="KW-0343">GTPase activation</keyword>
<dbReference type="PANTHER" id="PTHR10063:SF11">
    <property type="entry name" value="RHO GTPASE-ACTIVATING PROTEIN CG5521-RELATED"/>
    <property type="match status" value="1"/>
</dbReference>
<evidence type="ECO:0000313" key="3">
    <source>
        <dbReference type="EMBL" id="EAY10961.1"/>
    </source>
</evidence>
<proteinExistence type="predicted"/>
<reference evidence="3" key="1">
    <citation type="submission" date="2006-10" db="EMBL/GenBank/DDBJ databases">
        <authorList>
            <person name="Amadeo P."/>
            <person name="Zhao Q."/>
            <person name="Wortman J."/>
            <person name="Fraser-Liggett C."/>
            <person name="Carlton J."/>
        </authorList>
    </citation>
    <scope>NUCLEOTIDE SEQUENCE</scope>
    <source>
        <strain evidence="3">G3</strain>
    </source>
</reference>
<dbReference type="OrthoDB" id="19311at2759"/>
<evidence type="ECO:0000313" key="4">
    <source>
        <dbReference type="Proteomes" id="UP000001542"/>
    </source>
</evidence>
<dbReference type="STRING" id="5722.A2E8M2"/>
<dbReference type="VEuPathDB" id="TrichDB:TVAGG3_0344130"/>
<dbReference type="GO" id="GO:0005737">
    <property type="term" value="C:cytoplasm"/>
    <property type="evidence" value="ECO:0000318"/>
    <property type="project" value="GO_Central"/>
</dbReference>
<name>A2E8M2_TRIV3</name>
<dbReference type="EMBL" id="DS113328">
    <property type="protein sequence ID" value="EAY10961.1"/>
    <property type="molecule type" value="Genomic_DNA"/>
</dbReference>
<dbReference type="InterPro" id="IPR027107">
    <property type="entry name" value="Tuberin/Ral-act_asu"/>
</dbReference>
<dbReference type="FunFam" id="3.40.50.11210:FF:000001">
    <property type="entry name" value="Ral GTPase-activating protein subunit alpha-1 isoform 1"/>
    <property type="match status" value="1"/>
</dbReference>
<dbReference type="InterPro" id="IPR000331">
    <property type="entry name" value="Rap/Ran_GAP_dom"/>
</dbReference>
<evidence type="ECO:0000256" key="1">
    <source>
        <dbReference type="ARBA" id="ARBA00022468"/>
    </source>
</evidence>
<dbReference type="Proteomes" id="UP000001542">
    <property type="component" value="Unassembled WGS sequence"/>
</dbReference>
<dbReference type="InterPro" id="IPR035974">
    <property type="entry name" value="Rap/Ran-GAP_sf"/>
</dbReference>
<dbReference type="eggNOG" id="KOG3686">
    <property type="taxonomic scope" value="Eukaryota"/>
</dbReference>
<dbReference type="RefSeq" id="XP_001323184.1">
    <property type="nucleotide sequence ID" value="XM_001323149.1"/>
</dbReference>
<dbReference type="SMR" id="A2E8M2"/>
<sequence length="1153" mass="134390">MNQQPDTAHDCIDLLRGMIEELKQLKDDKSKPEIFFNQYNVNVPNISEYKIIPSLNHILLTEPIKDAKIRNLFWSILVHYSSNSDTDDYSKWIELYKVFLINQTSYDEWIDSLAQKVKGKKRFWFWFGVLSNLPISELVKYHYAQKISKPEDITKCIGSEYKIAVEFIINCIRVDNSDVENILSEIFYPIMKFTTIGSENLSSMRAKFLNNSKKNVDKFIQSIPEESRKIVYNYFVKSAYNSPNHEKRLQLRKITHSFCRIFGIQVTSKLISDTYLIIHDNEELACFIFANLFDFFKQTEYSIDSINLTENLLKNVNFEVSANSLISQLAVTFSPILLSIDKKELLEWRDKSKIKNDRVKPSKEVVELCNHTMEIYDDPSSFDLFMNEYCELFNNFFSPYRINQNVIKNRFCIHIREQLTKLPAEQLINRCLSFVNLILSKGFPQSSLSRFIETLVFIQTRLAANVSSNMFFIFQNFFNRLTDIIDDMNFINNFRVTYLLVCSTQPSSISDDCRTKWCEIVRKSLQYDDPQPISLIAAHHALYTFYTHAINAELPINLLKALEKRIQKSDKNEIIERIGIIHSLRSLLSDKPEIRDQLGDMIDKIADNFDDLTVSALSFLIADEVFTLKQVTDKTKQIWKHFLQKPITNSKPLRFLTMFPPIYDQISKIFPEFFDMIIDKIIESVNTLENDEDEAFLSQLLDIVHEAALKSRNPILFTNSLKKLLPCKKEFIKRCISRSIPKFALRLNQEYGNVSPPEGDHESVAVVKEESVLCFKAISKDEVRIFSKSMYNSDCYDVKAHYFDPDKQQEKYEEKSCNFVEEKRENSNFNENMQSYIDILNGFESPHLNSEPKLNQEEWPSSREFINSFDFAFISREDENVTDSDNNEKIICQIPTAMSLLCSLYKDLEDMHYSGTLHLVDLAEKNTRTISPGETIRIGLVYVAKNQTDQNDILRNIWTDDLVTERFKSFVRSLGSIVDLSKHIYFNGKMDSNTYTNGRYHCFYSNESYEVMFHTAPLMPTDYKEAQQIYKKRHIGNDNINVIWSENEQDYNPLTISSQFNDAHVIIYPINGSDDLFRVSIYRKKKELSFGPATSDTIISSKSLPFLVRWTAIFADREARRGSTTIVPALEFINSIRYLENAMTNKTDKQSNN</sequence>
<dbReference type="GO" id="GO:0051056">
    <property type="term" value="P:regulation of small GTPase mediated signal transduction"/>
    <property type="evidence" value="ECO:0007669"/>
    <property type="project" value="InterPro"/>
</dbReference>
<dbReference type="AlphaFoldDB" id="A2E8M2"/>
<keyword evidence="4" id="KW-1185">Reference proteome</keyword>
<evidence type="ECO:0000259" key="2">
    <source>
        <dbReference type="PROSITE" id="PS50085"/>
    </source>
</evidence>
<organism evidence="3 4">
    <name type="scientific">Trichomonas vaginalis (strain ATCC PRA-98 / G3)</name>
    <dbReference type="NCBI Taxonomy" id="412133"/>
    <lineage>
        <taxon>Eukaryota</taxon>
        <taxon>Metamonada</taxon>
        <taxon>Parabasalia</taxon>
        <taxon>Trichomonadida</taxon>
        <taxon>Trichomonadidae</taxon>
        <taxon>Trichomonas</taxon>
    </lineage>
</organism>
<reference evidence="3" key="2">
    <citation type="journal article" date="2007" name="Science">
        <title>Draft genome sequence of the sexually transmitted pathogen Trichomonas vaginalis.</title>
        <authorList>
            <person name="Carlton J.M."/>
            <person name="Hirt R.P."/>
            <person name="Silva J.C."/>
            <person name="Delcher A.L."/>
            <person name="Schatz M."/>
            <person name="Zhao Q."/>
            <person name="Wortman J.R."/>
            <person name="Bidwell S.L."/>
            <person name="Alsmark U.C.M."/>
            <person name="Besteiro S."/>
            <person name="Sicheritz-Ponten T."/>
            <person name="Noel C.J."/>
            <person name="Dacks J.B."/>
            <person name="Foster P.G."/>
            <person name="Simillion C."/>
            <person name="Van de Peer Y."/>
            <person name="Miranda-Saavedra D."/>
            <person name="Barton G.J."/>
            <person name="Westrop G.D."/>
            <person name="Mueller S."/>
            <person name="Dessi D."/>
            <person name="Fiori P.L."/>
            <person name="Ren Q."/>
            <person name="Paulsen I."/>
            <person name="Zhang H."/>
            <person name="Bastida-Corcuera F.D."/>
            <person name="Simoes-Barbosa A."/>
            <person name="Brown M.T."/>
            <person name="Hayes R.D."/>
            <person name="Mukherjee M."/>
            <person name="Okumura C.Y."/>
            <person name="Schneider R."/>
            <person name="Smith A.J."/>
            <person name="Vanacova S."/>
            <person name="Villalvazo M."/>
            <person name="Haas B.J."/>
            <person name="Pertea M."/>
            <person name="Feldblyum T.V."/>
            <person name="Utterback T.R."/>
            <person name="Shu C.L."/>
            <person name="Osoegawa K."/>
            <person name="de Jong P.J."/>
            <person name="Hrdy I."/>
            <person name="Horvathova L."/>
            <person name="Zubacova Z."/>
            <person name="Dolezal P."/>
            <person name="Malik S.B."/>
            <person name="Logsdon J.M. Jr."/>
            <person name="Henze K."/>
            <person name="Gupta A."/>
            <person name="Wang C.C."/>
            <person name="Dunne R.L."/>
            <person name="Upcroft J.A."/>
            <person name="Upcroft P."/>
            <person name="White O."/>
            <person name="Salzberg S.L."/>
            <person name="Tang P."/>
            <person name="Chiu C.-H."/>
            <person name="Lee Y.-S."/>
            <person name="Embley T.M."/>
            <person name="Coombs G.H."/>
            <person name="Mottram J.C."/>
            <person name="Tachezy J."/>
            <person name="Fraser-Liggett C.M."/>
            <person name="Johnson P.J."/>
        </authorList>
    </citation>
    <scope>NUCLEOTIDE SEQUENCE [LARGE SCALE GENOMIC DNA]</scope>
    <source>
        <strain evidence="3">G3</strain>
    </source>
</reference>
<dbReference type="KEGG" id="tva:4768899"/>
<dbReference type="SUPFAM" id="SSF111347">
    <property type="entry name" value="Rap/Ran-GAP"/>
    <property type="match status" value="1"/>
</dbReference>
<dbReference type="PROSITE" id="PS50085">
    <property type="entry name" value="RAPGAP"/>
    <property type="match status" value="1"/>
</dbReference>
<dbReference type="GO" id="GO:0005634">
    <property type="term" value="C:nucleus"/>
    <property type="evidence" value="ECO:0007669"/>
    <property type="project" value="InterPro"/>
</dbReference>